<dbReference type="Pfam" id="PF01935">
    <property type="entry name" value="DUF87"/>
    <property type="match status" value="1"/>
</dbReference>
<dbReference type="RefSeq" id="WP_345519627.1">
    <property type="nucleotide sequence ID" value="NZ_BAAAXD010000054.1"/>
</dbReference>
<gene>
    <name evidence="2" type="ORF">ACFFTL_22590</name>
</gene>
<name>A0ABV5RAV4_9ACTN</name>
<dbReference type="SUPFAM" id="SSF52540">
    <property type="entry name" value="P-loop containing nucleoside triphosphate hydrolases"/>
    <property type="match status" value="1"/>
</dbReference>
<dbReference type="InterPro" id="IPR002789">
    <property type="entry name" value="HerA_central"/>
</dbReference>
<evidence type="ECO:0000313" key="2">
    <source>
        <dbReference type="EMBL" id="MFB9574999.1"/>
    </source>
</evidence>
<keyword evidence="2" id="KW-0378">Hydrolase</keyword>
<dbReference type="Proteomes" id="UP001589710">
    <property type="component" value="Unassembled WGS sequence"/>
</dbReference>
<accession>A0ABV5RAV4</accession>
<dbReference type="GO" id="GO:0004386">
    <property type="term" value="F:helicase activity"/>
    <property type="evidence" value="ECO:0007669"/>
    <property type="project" value="UniProtKB-KW"/>
</dbReference>
<organism evidence="2 3">
    <name type="scientific">Streptomyces yanii</name>
    <dbReference type="NCBI Taxonomy" id="78510"/>
    <lineage>
        <taxon>Bacteria</taxon>
        <taxon>Bacillati</taxon>
        <taxon>Actinomycetota</taxon>
        <taxon>Actinomycetes</taxon>
        <taxon>Kitasatosporales</taxon>
        <taxon>Streptomycetaceae</taxon>
        <taxon>Streptomyces</taxon>
    </lineage>
</organism>
<feature type="domain" description="Helicase HerA central" evidence="1">
    <location>
        <begin position="217"/>
        <end position="303"/>
    </location>
</feature>
<protein>
    <submittedName>
        <fullName evidence="2">Helicase HerA domain-containing protein</fullName>
    </submittedName>
</protein>
<sequence>MVDLIPHVGAGTLLESVLLADDRAVRVGAIQALDFDRATVITHDRWKAETGGIPQFSFLLATAREIGTGGGDDDEVLLLRVEGTAPLSLERDLLGVREEALRDALSRHESPSPSVVLDLDIDPFTRNRISFTGLDCRIIGTFYEQTKDGKLTLDFGHDVDNFYATATYRVYKPVGPGLSAIASYIKPGGAEKIENVRIGAVRYSSTRRRALASGQGDAPVLVNVYDFIGNKTGMFGMTRMGKSNTMKTVISRVFAVSENRRREGGSPIGQLIFDPQGEYANPNTQDGTHLAALGERHVVIYKFGAQGDKPNVRPLGFNFYDPAQVDAVKGVISSALVDAAADYVRAFVQADFEGSPVAGETSEETSRRKAHATRGRLLLYGALSKADFPVPLKDPEGQWDWRAWVTMRKELVDELENQLGPRHVVRARNGRQVGVERTSLVPVLDWLIERAEAKDLTGKAAEGLKSIVEGDAWRSALPIYTQENQGRPVSGYTKLKPLYSFHTPSSRSDYRSDVYDELVAGHVVIMDLHLGPDSVVRKLSENLASYVMQRQTEVFTSGDTPPQVQVVIEEAHNLFSSDKYKDDLDVWVRLAKEASKLQIGMIYATQEVTGVAHQVLANTKNWVVAHLNNTREVNELARFYDFKAFSDSIISHEDKGYVRLKTMSSPFIIPVHIDKYGRDLVNEGRAAAGDPPLPEEGNRRAV</sequence>
<dbReference type="EMBL" id="JBHMCG010000097">
    <property type="protein sequence ID" value="MFB9574999.1"/>
    <property type="molecule type" value="Genomic_DNA"/>
</dbReference>
<evidence type="ECO:0000259" key="1">
    <source>
        <dbReference type="Pfam" id="PF01935"/>
    </source>
</evidence>
<dbReference type="PANTHER" id="PTHR42957">
    <property type="entry name" value="HELICASE MJ1565-RELATED"/>
    <property type="match status" value="1"/>
</dbReference>
<comment type="caution">
    <text evidence="2">The sequence shown here is derived from an EMBL/GenBank/DDBJ whole genome shotgun (WGS) entry which is preliminary data.</text>
</comment>
<keyword evidence="3" id="KW-1185">Reference proteome</keyword>
<proteinExistence type="predicted"/>
<dbReference type="PANTHER" id="PTHR42957:SF1">
    <property type="entry name" value="HELICASE MJ1565-RELATED"/>
    <property type="match status" value="1"/>
</dbReference>
<reference evidence="2 3" key="1">
    <citation type="submission" date="2024-09" db="EMBL/GenBank/DDBJ databases">
        <authorList>
            <person name="Sun Q."/>
            <person name="Mori K."/>
        </authorList>
    </citation>
    <scope>NUCLEOTIDE SEQUENCE [LARGE SCALE GENOMIC DNA]</scope>
    <source>
        <strain evidence="2 3">JCM 3331</strain>
    </source>
</reference>
<keyword evidence="2" id="KW-0067">ATP-binding</keyword>
<dbReference type="Gene3D" id="3.40.50.300">
    <property type="entry name" value="P-loop containing nucleotide triphosphate hydrolases"/>
    <property type="match status" value="2"/>
</dbReference>
<keyword evidence="2" id="KW-0547">Nucleotide-binding</keyword>
<evidence type="ECO:0000313" key="3">
    <source>
        <dbReference type="Proteomes" id="UP001589710"/>
    </source>
</evidence>
<dbReference type="InterPro" id="IPR027417">
    <property type="entry name" value="P-loop_NTPase"/>
</dbReference>
<keyword evidence="2" id="KW-0347">Helicase</keyword>
<dbReference type="InterPro" id="IPR008571">
    <property type="entry name" value="HerA-like"/>
</dbReference>